<dbReference type="PANTHER" id="PTHR12526">
    <property type="entry name" value="GLYCOSYLTRANSFERASE"/>
    <property type="match status" value="1"/>
</dbReference>
<sequence>MSPQRGPDPHGMHGMHQVHAVLPGGVDDLASPSGGNAYDRHVCAGLAARGRPVRRLVLSGAWPQPAPADRARLDRELAALPDGALVLADGLVVCGVPEAVVPHAARLRLVVVAHMRLADETGLPPDTAARLDAAERAVLRSAAAVVATSGWAARRLAAHHGLAADRVHVVAPGTAPAPVAEGTDGRTRLLSVAAVTPRKGHDLLVDALARVADRPWECDFAGPLDRAPEHVARLRAAIARHGLAGRVRLRGPLAGAALEDAYAAADLAVLGSRGETFGMVVAEALARGIPVLAPGLDALPDTLGRAPDGTVPGILVPAADSAALAEGLRAWLDGAALRRRLRGAALARRGMLESWEEAVARMDHVLDTVAGRPRPDAAREAAG</sequence>
<evidence type="ECO:0000313" key="5">
    <source>
        <dbReference type="Proteomes" id="UP000575985"/>
    </source>
</evidence>
<name>A0A853BRE1_9ACTN</name>
<dbReference type="Gene3D" id="3.40.50.2000">
    <property type="entry name" value="Glycogen Phosphorylase B"/>
    <property type="match status" value="2"/>
</dbReference>
<keyword evidence="5" id="KW-1185">Reference proteome</keyword>
<keyword evidence="1" id="KW-0328">Glycosyltransferase</keyword>
<organism evidence="4 5">
    <name type="scientific">Streptomonospora nanhaiensis</name>
    <dbReference type="NCBI Taxonomy" id="1323731"/>
    <lineage>
        <taxon>Bacteria</taxon>
        <taxon>Bacillati</taxon>
        <taxon>Actinomycetota</taxon>
        <taxon>Actinomycetes</taxon>
        <taxon>Streptosporangiales</taxon>
        <taxon>Nocardiopsidaceae</taxon>
        <taxon>Streptomonospora</taxon>
    </lineage>
</organism>
<evidence type="ECO:0000259" key="3">
    <source>
        <dbReference type="Pfam" id="PF13439"/>
    </source>
</evidence>
<dbReference type="CDD" id="cd03801">
    <property type="entry name" value="GT4_PimA-like"/>
    <property type="match status" value="1"/>
</dbReference>
<dbReference type="RefSeq" id="WP_338119769.1">
    <property type="nucleotide sequence ID" value="NZ_JACCFO010000001.1"/>
</dbReference>
<dbReference type="GO" id="GO:0016757">
    <property type="term" value="F:glycosyltransferase activity"/>
    <property type="evidence" value="ECO:0007669"/>
    <property type="project" value="UniProtKB-KW"/>
</dbReference>
<feature type="domain" description="Glycosyltransferase subfamily 4-like N-terminal" evidence="3">
    <location>
        <begin position="29"/>
        <end position="174"/>
    </location>
</feature>
<dbReference type="SUPFAM" id="SSF53756">
    <property type="entry name" value="UDP-Glycosyltransferase/glycogen phosphorylase"/>
    <property type="match status" value="1"/>
</dbReference>
<protein>
    <submittedName>
        <fullName evidence="4">Glycosyltransferase involved in cell wall biosynthesis</fullName>
    </submittedName>
</protein>
<dbReference type="EMBL" id="JACCFO010000001">
    <property type="protein sequence ID" value="NYI96922.1"/>
    <property type="molecule type" value="Genomic_DNA"/>
</dbReference>
<keyword evidence="2 4" id="KW-0808">Transferase</keyword>
<dbReference type="Pfam" id="PF13692">
    <property type="entry name" value="Glyco_trans_1_4"/>
    <property type="match status" value="1"/>
</dbReference>
<dbReference type="Pfam" id="PF13439">
    <property type="entry name" value="Glyco_transf_4"/>
    <property type="match status" value="1"/>
</dbReference>
<comment type="caution">
    <text evidence="4">The sequence shown here is derived from an EMBL/GenBank/DDBJ whole genome shotgun (WGS) entry which is preliminary data.</text>
</comment>
<evidence type="ECO:0000313" key="4">
    <source>
        <dbReference type="EMBL" id="NYI96922.1"/>
    </source>
</evidence>
<evidence type="ECO:0000256" key="2">
    <source>
        <dbReference type="ARBA" id="ARBA00022679"/>
    </source>
</evidence>
<accession>A0A853BRE1</accession>
<reference evidence="4 5" key="1">
    <citation type="submission" date="2020-07" db="EMBL/GenBank/DDBJ databases">
        <title>Sequencing the genomes of 1000 actinobacteria strains.</title>
        <authorList>
            <person name="Klenk H.-P."/>
        </authorList>
    </citation>
    <scope>NUCLEOTIDE SEQUENCE [LARGE SCALE GENOMIC DNA]</scope>
    <source>
        <strain evidence="4 5">DSM 45927</strain>
    </source>
</reference>
<evidence type="ECO:0000256" key="1">
    <source>
        <dbReference type="ARBA" id="ARBA00022676"/>
    </source>
</evidence>
<dbReference type="InterPro" id="IPR028098">
    <property type="entry name" value="Glyco_trans_4-like_N"/>
</dbReference>
<gene>
    <name evidence="4" type="ORF">HNR12_003199</name>
</gene>
<proteinExistence type="predicted"/>
<dbReference type="Proteomes" id="UP000575985">
    <property type="component" value="Unassembled WGS sequence"/>
</dbReference>
<dbReference type="PANTHER" id="PTHR12526:SF510">
    <property type="entry name" value="D-INOSITOL 3-PHOSPHATE GLYCOSYLTRANSFERASE"/>
    <property type="match status" value="1"/>
</dbReference>
<dbReference type="AlphaFoldDB" id="A0A853BRE1"/>